<reference evidence="3" key="1">
    <citation type="submission" date="2011-12" db="EMBL/GenBank/DDBJ databases">
        <authorList>
            <consortium name="The Broad Institute Genome Sequencing Platform"/>
            <person name="Russ C."/>
            <person name="Tyler B."/>
            <person name="Panabieres F."/>
            <person name="Shan W."/>
            <person name="Tripathy S."/>
            <person name="Grunwald N."/>
            <person name="Machado M."/>
            <person name="Young S.K."/>
            <person name="Zeng Q."/>
            <person name="Gargeya S."/>
            <person name="Fitzgerald M."/>
            <person name="Haas B."/>
            <person name="Abouelleil A."/>
            <person name="Alvarado L."/>
            <person name="Arachchi H.M."/>
            <person name="Berlin A."/>
            <person name="Chapman S.B."/>
            <person name="Gearin G."/>
            <person name="Goldberg J."/>
            <person name="Griggs A."/>
            <person name="Gujja S."/>
            <person name="Hansen M."/>
            <person name="Heiman D."/>
            <person name="Howarth C."/>
            <person name="Larimer J."/>
            <person name="Lui A."/>
            <person name="MacDonald P.J.P."/>
            <person name="McCowen C."/>
            <person name="Montmayeur A."/>
            <person name="Murphy C."/>
            <person name="Neiman D."/>
            <person name="Pearson M."/>
            <person name="Priest M."/>
            <person name="Roberts A."/>
            <person name="Saif S."/>
            <person name="Shea T."/>
            <person name="Sisk P."/>
            <person name="Stolte C."/>
            <person name="Sykes S."/>
            <person name="Wortman J."/>
            <person name="Nusbaum C."/>
            <person name="Birren B."/>
        </authorList>
    </citation>
    <scope>NUCLEOTIDE SEQUENCE [LARGE SCALE GENOMIC DNA]</scope>
    <source>
        <strain evidence="3">INRA-310</strain>
    </source>
</reference>
<gene>
    <name evidence="2" type="ORF">PPTG_24025</name>
</gene>
<evidence type="ECO:0000313" key="2">
    <source>
        <dbReference type="EMBL" id="ETN01696.1"/>
    </source>
</evidence>
<dbReference type="EMBL" id="KI669623">
    <property type="protein sequence ID" value="ETN01696.1"/>
    <property type="molecule type" value="Genomic_DNA"/>
</dbReference>
<feature type="region of interest" description="Disordered" evidence="1">
    <location>
        <begin position="84"/>
        <end position="110"/>
    </location>
</feature>
<proteinExistence type="predicted"/>
<dbReference type="Proteomes" id="UP000018817">
    <property type="component" value="Unassembled WGS sequence"/>
</dbReference>
<evidence type="ECO:0000313" key="3">
    <source>
        <dbReference type="Proteomes" id="UP000018817"/>
    </source>
</evidence>
<organism evidence="2 3">
    <name type="scientific">Phytophthora nicotianae (strain INRA-310)</name>
    <name type="common">Phytophthora parasitica</name>
    <dbReference type="NCBI Taxonomy" id="761204"/>
    <lineage>
        <taxon>Eukaryota</taxon>
        <taxon>Sar</taxon>
        <taxon>Stramenopiles</taxon>
        <taxon>Oomycota</taxon>
        <taxon>Peronosporomycetes</taxon>
        <taxon>Peronosporales</taxon>
        <taxon>Peronosporaceae</taxon>
        <taxon>Phytophthora</taxon>
    </lineage>
</organism>
<dbReference type="RefSeq" id="XP_008913011.1">
    <property type="nucleotide sequence ID" value="XM_008914763.1"/>
</dbReference>
<protein>
    <submittedName>
        <fullName evidence="2">Uncharacterized protein</fullName>
    </submittedName>
</protein>
<dbReference type="GeneID" id="20192624"/>
<reference evidence="2 3" key="2">
    <citation type="submission" date="2013-11" db="EMBL/GenBank/DDBJ databases">
        <title>The Genome Sequence of Phytophthora parasitica INRA-310.</title>
        <authorList>
            <consortium name="The Broad Institute Genomics Platform"/>
            <person name="Russ C."/>
            <person name="Tyler B."/>
            <person name="Panabieres F."/>
            <person name="Shan W."/>
            <person name="Tripathy S."/>
            <person name="Grunwald N."/>
            <person name="Machado M."/>
            <person name="Johnson C.S."/>
            <person name="Arredondo F."/>
            <person name="Hong C."/>
            <person name="Coffey M."/>
            <person name="Young S.K."/>
            <person name="Zeng Q."/>
            <person name="Gargeya S."/>
            <person name="Fitzgerald M."/>
            <person name="Abouelleil A."/>
            <person name="Alvarado L."/>
            <person name="Chapman S.B."/>
            <person name="Gainer-Dewar J."/>
            <person name="Goldberg J."/>
            <person name="Griggs A."/>
            <person name="Gujja S."/>
            <person name="Hansen M."/>
            <person name="Howarth C."/>
            <person name="Imamovic A."/>
            <person name="Ireland A."/>
            <person name="Larimer J."/>
            <person name="McCowan C."/>
            <person name="Murphy C."/>
            <person name="Pearson M."/>
            <person name="Poon T.W."/>
            <person name="Priest M."/>
            <person name="Roberts A."/>
            <person name="Saif S."/>
            <person name="Shea T."/>
            <person name="Sykes S."/>
            <person name="Wortman J."/>
            <person name="Nusbaum C."/>
            <person name="Birren B."/>
        </authorList>
    </citation>
    <scope>NUCLEOTIDE SEQUENCE [LARGE SCALE GENOMIC DNA]</scope>
    <source>
        <strain evidence="2 3">INRA-310</strain>
    </source>
</reference>
<dbReference type="VEuPathDB" id="FungiDB:PPTG_24025"/>
<accession>W2PM40</accession>
<sequence length="110" mass="12074">MLPRCDAGAEECQKVVTSAHKRRRVATPHKGRRDVLCGLGVSPKTGTDVLLGGTEPLLEGASVLERVSLKAYSVRVQHLHGRRHLSGLDERRTSLPSSEVERDHGRVRSC</sequence>
<dbReference type="AlphaFoldDB" id="W2PM40"/>
<feature type="compositionally biased region" description="Basic and acidic residues" evidence="1">
    <location>
        <begin position="86"/>
        <end position="110"/>
    </location>
</feature>
<evidence type="ECO:0000256" key="1">
    <source>
        <dbReference type="SAM" id="MobiDB-lite"/>
    </source>
</evidence>
<name>W2PM40_PHYN3</name>